<dbReference type="AlphaFoldDB" id="A0A4R6UXF6"/>
<feature type="domain" description="ABM" evidence="1">
    <location>
        <begin position="7"/>
        <end position="70"/>
    </location>
</feature>
<accession>A0A4R6UXF6</accession>
<gene>
    <name evidence="2" type="ORF">EV696_10720</name>
</gene>
<dbReference type="InterPro" id="IPR011008">
    <property type="entry name" value="Dimeric_a/b-barrel"/>
</dbReference>
<reference evidence="2 3" key="1">
    <citation type="submission" date="2019-03" db="EMBL/GenBank/DDBJ databases">
        <title>Genomic Encyclopedia of Type Strains, Phase IV (KMG-IV): sequencing the most valuable type-strain genomes for metagenomic binning, comparative biology and taxonomic classification.</title>
        <authorList>
            <person name="Goeker M."/>
        </authorList>
    </citation>
    <scope>NUCLEOTIDE SEQUENCE [LARGE SCALE GENOMIC DNA]</scope>
    <source>
        <strain evidence="2 3">DSM 103792</strain>
    </source>
</reference>
<dbReference type="Gene3D" id="3.30.70.100">
    <property type="match status" value="1"/>
</dbReference>
<protein>
    <submittedName>
        <fullName evidence="2">Quinol monooxygenase YgiN</fullName>
    </submittedName>
</protein>
<keyword evidence="2" id="KW-0503">Monooxygenase</keyword>
<dbReference type="Proteomes" id="UP000295375">
    <property type="component" value="Unassembled WGS sequence"/>
</dbReference>
<evidence type="ECO:0000313" key="3">
    <source>
        <dbReference type="Proteomes" id="UP000295375"/>
    </source>
</evidence>
<keyword evidence="2" id="KW-0560">Oxidoreductase</keyword>
<dbReference type="SUPFAM" id="SSF54909">
    <property type="entry name" value="Dimeric alpha+beta barrel"/>
    <property type="match status" value="1"/>
</dbReference>
<dbReference type="OrthoDB" id="6886802at2"/>
<organism evidence="2 3">
    <name type="scientific">Permianibacter aggregans</name>
    <dbReference type="NCBI Taxonomy" id="1510150"/>
    <lineage>
        <taxon>Bacteria</taxon>
        <taxon>Pseudomonadati</taxon>
        <taxon>Pseudomonadota</taxon>
        <taxon>Gammaproteobacteria</taxon>
        <taxon>Pseudomonadales</taxon>
        <taxon>Pseudomonadaceae</taxon>
        <taxon>Permianibacter</taxon>
    </lineage>
</organism>
<keyword evidence="3" id="KW-1185">Reference proteome</keyword>
<dbReference type="InterPro" id="IPR007138">
    <property type="entry name" value="ABM_dom"/>
</dbReference>
<dbReference type="GO" id="GO:0004497">
    <property type="term" value="F:monooxygenase activity"/>
    <property type="evidence" value="ECO:0007669"/>
    <property type="project" value="UniProtKB-KW"/>
</dbReference>
<dbReference type="RefSeq" id="WP_133590036.1">
    <property type="nucleotide sequence ID" value="NZ_CP037953.1"/>
</dbReference>
<proteinExistence type="predicted"/>
<sequence length="103" mass="11442">MNDSHVLEVALFTVKPEHVAQMPTLRKQLRETLKDFPGLISFEAYAPLGENTFADIAKWQSHEHAQAAAQAFADGDPRFLPYMQAIESLSFMGHFVPGDTPVA</sequence>
<comment type="caution">
    <text evidence="2">The sequence shown here is derived from an EMBL/GenBank/DDBJ whole genome shotgun (WGS) entry which is preliminary data.</text>
</comment>
<evidence type="ECO:0000259" key="1">
    <source>
        <dbReference type="Pfam" id="PF03992"/>
    </source>
</evidence>
<name>A0A4R6UXF6_9GAMM</name>
<dbReference type="EMBL" id="SNYM01000007">
    <property type="protein sequence ID" value="TDQ48284.1"/>
    <property type="molecule type" value="Genomic_DNA"/>
</dbReference>
<evidence type="ECO:0000313" key="2">
    <source>
        <dbReference type="EMBL" id="TDQ48284.1"/>
    </source>
</evidence>
<dbReference type="Pfam" id="PF03992">
    <property type="entry name" value="ABM"/>
    <property type="match status" value="1"/>
</dbReference>